<evidence type="ECO:0000313" key="4">
    <source>
        <dbReference type="Proteomes" id="UP000274504"/>
    </source>
</evidence>
<dbReference type="Proteomes" id="UP000274504">
    <property type="component" value="Unassembled WGS sequence"/>
</dbReference>
<dbReference type="Proteomes" id="UP000321570">
    <property type="component" value="Unassembled WGS sequence"/>
</dbReference>
<keyword evidence="1" id="KW-1133">Transmembrane helix</keyword>
<reference evidence="2 4" key="2">
    <citation type="submission" date="2018-11" db="EMBL/GenBank/DDBJ databases">
        <authorList>
            <consortium name="Pathogen Informatics"/>
        </authorList>
    </citation>
    <scope>NUCLEOTIDE SEQUENCE [LARGE SCALE GENOMIC DNA]</scope>
</reference>
<dbReference type="WBParaSite" id="HDID_0000653801-mRNA-1">
    <property type="protein sequence ID" value="HDID_0000653801-mRNA-1"/>
    <property type="gene ID" value="HDID_0000653801"/>
</dbReference>
<feature type="transmembrane region" description="Helical" evidence="1">
    <location>
        <begin position="31"/>
        <end position="54"/>
    </location>
</feature>
<evidence type="ECO:0000313" key="6">
    <source>
        <dbReference type="WBParaSite" id="HDID_0000653801-mRNA-1"/>
    </source>
</evidence>
<organism evidence="6">
    <name type="scientific">Hymenolepis diminuta</name>
    <name type="common">Rat tapeworm</name>
    <dbReference type="NCBI Taxonomy" id="6216"/>
    <lineage>
        <taxon>Eukaryota</taxon>
        <taxon>Metazoa</taxon>
        <taxon>Spiralia</taxon>
        <taxon>Lophotrochozoa</taxon>
        <taxon>Platyhelminthes</taxon>
        <taxon>Cestoda</taxon>
        <taxon>Eucestoda</taxon>
        <taxon>Cyclophyllidea</taxon>
        <taxon>Hymenolepididae</taxon>
        <taxon>Hymenolepis</taxon>
    </lineage>
</organism>
<proteinExistence type="predicted"/>
<reference evidence="3 5" key="3">
    <citation type="submission" date="2019-07" db="EMBL/GenBank/DDBJ databases">
        <authorList>
            <person name="Jastrzebski P J."/>
            <person name="Paukszto L."/>
            <person name="Jastrzebski P J."/>
        </authorList>
    </citation>
    <scope>NUCLEOTIDE SEQUENCE [LARGE SCALE GENOMIC DNA]</scope>
    <source>
        <strain evidence="3 5">WMS-il1</strain>
    </source>
</reference>
<sequence length="69" mass="7347">MYYYIIATVIFLFTVFEVTVGIVSCSKEHVTMGVLLILSGLIKLSIVVTGILLGNGCEKGGGSRLCSDC</sequence>
<evidence type="ECO:0000313" key="3">
    <source>
        <dbReference type="EMBL" id="VUZ49882.1"/>
    </source>
</evidence>
<dbReference type="EMBL" id="UYSG01005846">
    <property type="protein sequence ID" value="VDL58854.1"/>
    <property type="molecule type" value="Genomic_DNA"/>
</dbReference>
<evidence type="ECO:0000313" key="2">
    <source>
        <dbReference type="EMBL" id="VDL58854.1"/>
    </source>
</evidence>
<name>A0A0R3SNM3_HYMDI</name>
<accession>A0A0R3SNM3</accession>
<keyword evidence="1" id="KW-0812">Transmembrane</keyword>
<reference evidence="6" key="1">
    <citation type="submission" date="2017-02" db="UniProtKB">
        <authorList>
            <consortium name="WormBaseParasite"/>
        </authorList>
    </citation>
    <scope>IDENTIFICATION</scope>
</reference>
<keyword evidence="1" id="KW-0472">Membrane</keyword>
<dbReference type="EMBL" id="CABIJS010000333">
    <property type="protein sequence ID" value="VUZ49882.1"/>
    <property type="molecule type" value="Genomic_DNA"/>
</dbReference>
<protein>
    <submittedName>
        <fullName evidence="6">FXYD domain-containing ion transport regulator</fullName>
    </submittedName>
</protein>
<gene>
    <name evidence="2" type="ORF">HDID_LOCUS6536</name>
    <name evidence="3" type="ORF">WMSIL1_LOCUS8573</name>
</gene>
<evidence type="ECO:0000256" key="1">
    <source>
        <dbReference type="SAM" id="Phobius"/>
    </source>
</evidence>
<dbReference type="AlphaFoldDB" id="A0A0R3SNM3"/>
<keyword evidence="5" id="KW-1185">Reference proteome</keyword>
<evidence type="ECO:0000313" key="5">
    <source>
        <dbReference type="Proteomes" id="UP000321570"/>
    </source>
</evidence>